<protein>
    <submittedName>
        <fullName evidence="4">Glycosyltransferase</fullName>
    </submittedName>
</protein>
<name>A0A937CX91_9HYPH</name>
<evidence type="ECO:0000259" key="3">
    <source>
        <dbReference type="Pfam" id="PF02709"/>
    </source>
</evidence>
<evidence type="ECO:0000259" key="2">
    <source>
        <dbReference type="Pfam" id="PF00535"/>
    </source>
</evidence>
<dbReference type="Pfam" id="PF00535">
    <property type="entry name" value="Glycos_transf_2"/>
    <property type="match status" value="2"/>
</dbReference>
<dbReference type="Pfam" id="PF02709">
    <property type="entry name" value="Glyco_transf_7C"/>
    <property type="match status" value="1"/>
</dbReference>
<evidence type="ECO:0000313" key="5">
    <source>
        <dbReference type="Proteomes" id="UP000605848"/>
    </source>
</evidence>
<dbReference type="InterPro" id="IPR029044">
    <property type="entry name" value="Nucleotide-diphossugar_trans"/>
</dbReference>
<feature type="domain" description="Glycosyltransferase 2-like" evidence="2">
    <location>
        <begin position="62"/>
        <end position="175"/>
    </location>
</feature>
<dbReference type="InterPro" id="IPR027791">
    <property type="entry name" value="Galactosyl_T_C"/>
</dbReference>
<organism evidence="4 5">
    <name type="scientific">Microvirga aerilata</name>
    <dbReference type="NCBI Taxonomy" id="670292"/>
    <lineage>
        <taxon>Bacteria</taxon>
        <taxon>Pseudomonadati</taxon>
        <taxon>Pseudomonadota</taxon>
        <taxon>Alphaproteobacteria</taxon>
        <taxon>Hyphomicrobiales</taxon>
        <taxon>Methylobacteriaceae</taxon>
        <taxon>Microvirga</taxon>
    </lineage>
</organism>
<dbReference type="EMBL" id="JAEQMY010000017">
    <property type="protein sequence ID" value="MBL0405043.1"/>
    <property type="molecule type" value="Genomic_DNA"/>
</dbReference>
<comment type="caution">
    <text evidence="4">The sequence shown here is derived from an EMBL/GenBank/DDBJ whole genome shotgun (WGS) entry which is preliminary data.</text>
</comment>
<evidence type="ECO:0000256" key="1">
    <source>
        <dbReference type="ARBA" id="ARBA00022679"/>
    </source>
</evidence>
<feature type="domain" description="Glycosyltransferase 2-like" evidence="2">
    <location>
        <begin position="311"/>
        <end position="436"/>
    </location>
</feature>
<dbReference type="SUPFAM" id="SSF53448">
    <property type="entry name" value="Nucleotide-diphospho-sugar transferases"/>
    <property type="match status" value="2"/>
</dbReference>
<dbReference type="AlphaFoldDB" id="A0A937CX91"/>
<dbReference type="Proteomes" id="UP000605848">
    <property type="component" value="Unassembled WGS sequence"/>
</dbReference>
<keyword evidence="1" id="KW-0808">Transferase</keyword>
<dbReference type="GO" id="GO:0016740">
    <property type="term" value="F:transferase activity"/>
    <property type="evidence" value="ECO:0007669"/>
    <property type="project" value="UniProtKB-KW"/>
</dbReference>
<accession>A0A937CX91</accession>
<evidence type="ECO:0000313" key="4">
    <source>
        <dbReference type="EMBL" id="MBL0405043.1"/>
    </source>
</evidence>
<dbReference type="PANTHER" id="PTHR43685:SF2">
    <property type="entry name" value="GLYCOSYLTRANSFERASE 2-LIKE DOMAIN-CONTAINING PROTEIN"/>
    <property type="match status" value="1"/>
</dbReference>
<feature type="domain" description="Galactosyltransferase C-terminal" evidence="3">
    <location>
        <begin position="207"/>
        <end position="264"/>
    </location>
</feature>
<dbReference type="RefSeq" id="WP_202060341.1">
    <property type="nucleotide sequence ID" value="NZ_JAEQMY010000017.1"/>
</dbReference>
<dbReference type="InterPro" id="IPR001173">
    <property type="entry name" value="Glyco_trans_2-like"/>
</dbReference>
<sequence length="734" mass="82599">MEWNLSLHTRNFNSQPWILQLTRPSQRELSTVRNRFDRQGCRPNRMDISSKFSGSASEPPLSVVIGIRNWGLDRLKVALRSHLESDTPDLEIIISDYGSANCDDVSKIAQKFGCKYIYSRADVWSRSSALNAGIAEASSNNILTTDADIIFSPKSHDVLIHNLQRMPDSVQIIQCRDLPEGFGSESLSHFDWNHLFKVSAIRPRWGMGGSATFRKALFSRLHGFDERMTVWGGEDNDFVQRARRSGAILNWVENPEAQIYHIWHPPDSRGASPAEAKIVENNKKLLDQDFTVVRNLSRSFRRSRSSDPTASIVIATRNRPELLRECVRSCLEQTFQDFEIIVVDDGSNEALRPRLDDFGDERLRVIRLEESRGIAYARNHANRLARGEYIAIQDDEDLMLPQRLEHQLGAIAHDFAGTYGGWIAFDDQSGALTPNPGWKAFDLPSMMFGRGPAHGGILIRRRTLDHYRYNETFQANSSFDLLNRIARGSVRLAHCGHYVILRRLRPYDHAGPDNLAQKSTSTISKAMARAAVSADLEQQYRKAARANPKIQIAFSEVMDASQHLPRHLLSQRVQLEFRSPPPADGGIMDVLRSMLADRRPINIKFSKGPQGGVKTITVACDSNKDCNQIISTFSEIGEIQHVSNFVLPRAHSDLSRIEAYFEGTDAGEGEYFRVGDDIEGLIRTLGKHCSRCFLAATGKAEYRLGLPPLEAPVRALVHAKISRFLTSGRHMSEA</sequence>
<dbReference type="InterPro" id="IPR050834">
    <property type="entry name" value="Glycosyltransf_2"/>
</dbReference>
<dbReference type="Gene3D" id="3.90.550.10">
    <property type="entry name" value="Spore Coat Polysaccharide Biosynthesis Protein SpsA, Chain A"/>
    <property type="match status" value="2"/>
</dbReference>
<keyword evidence="5" id="KW-1185">Reference proteome</keyword>
<dbReference type="PANTHER" id="PTHR43685">
    <property type="entry name" value="GLYCOSYLTRANSFERASE"/>
    <property type="match status" value="1"/>
</dbReference>
<dbReference type="CDD" id="cd00761">
    <property type="entry name" value="Glyco_tranf_GTA_type"/>
    <property type="match status" value="1"/>
</dbReference>
<gene>
    <name evidence="4" type="ORF">JKG68_13785</name>
</gene>
<proteinExistence type="predicted"/>
<reference evidence="4" key="1">
    <citation type="submission" date="2021-01" db="EMBL/GenBank/DDBJ databases">
        <title>Microvirga sp.</title>
        <authorList>
            <person name="Kim M.K."/>
        </authorList>
    </citation>
    <scope>NUCLEOTIDE SEQUENCE</scope>
    <source>
        <strain evidence="4">5420S-16</strain>
    </source>
</reference>